<dbReference type="InterPro" id="IPR001433">
    <property type="entry name" value="OxRdtase_FAD/NAD-bd"/>
</dbReference>
<evidence type="ECO:0000256" key="2">
    <source>
        <dbReference type="ARBA" id="ARBA00022714"/>
    </source>
</evidence>
<name>A0ABQ5MZA3_9MICC</name>
<dbReference type="InterPro" id="IPR047683">
    <property type="entry name" value="BenC-like_FAD_NAD-bd"/>
</dbReference>
<comment type="caution">
    <text evidence="6">The sequence shown here is derived from an EMBL/GenBank/DDBJ whole genome shotgun (WGS) entry which is preliminary data.</text>
</comment>
<dbReference type="RefSeq" id="WP_264797382.1">
    <property type="nucleotide sequence ID" value="NZ_BRVS01000030.1"/>
</dbReference>
<dbReference type="NCBIfam" id="NF040810">
    <property type="entry name" value="BenC"/>
    <property type="match status" value="1"/>
</dbReference>
<dbReference type="InterPro" id="IPR001709">
    <property type="entry name" value="Flavoprot_Pyr_Nucl_cyt_Rdtase"/>
</dbReference>
<accession>A0ABQ5MZA3</accession>
<dbReference type="Gene3D" id="3.40.50.80">
    <property type="entry name" value="Nucleotide-binding domain of ferredoxin-NADP reductase (FNR) module"/>
    <property type="match status" value="1"/>
</dbReference>
<dbReference type="PANTHER" id="PTHR47354">
    <property type="entry name" value="NADH OXIDOREDUCTASE HCR"/>
    <property type="match status" value="1"/>
</dbReference>
<dbReference type="InterPro" id="IPR017927">
    <property type="entry name" value="FAD-bd_FR_type"/>
</dbReference>
<dbReference type="InterPro" id="IPR036010">
    <property type="entry name" value="2Fe-2S_ferredoxin-like_sf"/>
</dbReference>
<proteinExistence type="predicted"/>
<evidence type="ECO:0000313" key="6">
    <source>
        <dbReference type="EMBL" id="GLB69288.1"/>
    </source>
</evidence>
<evidence type="ECO:0000259" key="4">
    <source>
        <dbReference type="PROSITE" id="PS51085"/>
    </source>
</evidence>
<evidence type="ECO:0000256" key="3">
    <source>
        <dbReference type="ARBA" id="ARBA00023014"/>
    </source>
</evidence>
<dbReference type="SUPFAM" id="SSF63380">
    <property type="entry name" value="Riboflavin synthase domain-like"/>
    <property type="match status" value="1"/>
</dbReference>
<protein>
    <recommendedName>
        <fullName evidence="8">NADH oxidase</fullName>
    </recommendedName>
</protein>
<dbReference type="Pfam" id="PF00175">
    <property type="entry name" value="NAD_binding_1"/>
    <property type="match status" value="1"/>
</dbReference>
<dbReference type="PRINTS" id="PR00371">
    <property type="entry name" value="FPNCR"/>
</dbReference>
<dbReference type="InterPro" id="IPR001041">
    <property type="entry name" value="2Fe-2S_ferredoxin-type"/>
</dbReference>
<dbReference type="InterPro" id="IPR006058">
    <property type="entry name" value="2Fe2S_fd_BS"/>
</dbReference>
<evidence type="ECO:0000256" key="1">
    <source>
        <dbReference type="ARBA" id="ARBA00001974"/>
    </source>
</evidence>
<dbReference type="Gene3D" id="3.10.20.30">
    <property type="match status" value="1"/>
</dbReference>
<dbReference type="InterPro" id="IPR039261">
    <property type="entry name" value="FNR_nucleotide-bd"/>
</dbReference>
<dbReference type="Pfam" id="PF00111">
    <property type="entry name" value="Fer2"/>
    <property type="match status" value="1"/>
</dbReference>
<keyword evidence="2" id="KW-0479">Metal-binding</keyword>
<evidence type="ECO:0008006" key="8">
    <source>
        <dbReference type="Google" id="ProtNLM"/>
    </source>
</evidence>
<dbReference type="EMBL" id="BRVS01000030">
    <property type="protein sequence ID" value="GLB69288.1"/>
    <property type="molecule type" value="Genomic_DNA"/>
</dbReference>
<gene>
    <name evidence="6" type="ORF">AHIS1636_37310</name>
</gene>
<dbReference type="SUPFAM" id="SSF52343">
    <property type="entry name" value="Ferredoxin reductase-like, C-terminal NADP-linked domain"/>
    <property type="match status" value="1"/>
</dbReference>
<reference evidence="6 7" key="1">
    <citation type="journal article" date="2023" name="Int. J. Syst. Evol. Microbiol.">
        <title>Arthrobacter mangrovi sp. nov., an actinobacterium isolated from the rhizosphere of a mangrove.</title>
        <authorList>
            <person name="Hamada M."/>
            <person name="Saitou S."/>
            <person name="Enomoto N."/>
            <person name="Nanri K."/>
            <person name="Hidaka K."/>
            <person name="Miura T."/>
            <person name="Tamura T."/>
        </authorList>
    </citation>
    <scope>NUCLEOTIDE SEQUENCE [LARGE SCALE GENOMIC DNA]</scope>
    <source>
        <strain evidence="6 7">NBRC 112813</strain>
    </source>
</reference>
<evidence type="ECO:0000313" key="7">
    <source>
        <dbReference type="Proteomes" id="UP001209654"/>
    </source>
</evidence>
<sequence>MTYKVALSFEDGVTRFIKCGPNETVADASYKARINIPLDCRDGACGTCKSLCESGTYDGGDYIDEALTDDEAEAGYALPCQMTPKSDLVLQIPTTSDMAKTGASTHRGTITEIRRYSSTTIGFSMAVEDRAALSYLPGQYVNIQVPGTDVERSYSFSNGPDVEEISFLVKITPGGAMSTYLSDRAGVGDTLALTGPMGSFFLREPKRPALLLGGGTGLAPLLAMLETMTTTAPGQPVHLILGVTTDEDLVELDKLRHYADTIEGFTWDYCVADPESEAPNKGYVTALIEPTHVNDGDVDVYLCGPPPMVEAVRGFLKSEGITPANFYSEKFALAAAPATGDLVGASA</sequence>
<dbReference type="Proteomes" id="UP001209654">
    <property type="component" value="Unassembled WGS sequence"/>
</dbReference>
<dbReference type="InterPro" id="IPR008333">
    <property type="entry name" value="Cbr1-like_FAD-bd_dom"/>
</dbReference>
<dbReference type="InterPro" id="IPR017938">
    <property type="entry name" value="Riboflavin_synthase-like_b-brl"/>
</dbReference>
<dbReference type="PROSITE" id="PS51085">
    <property type="entry name" value="2FE2S_FER_2"/>
    <property type="match status" value="1"/>
</dbReference>
<dbReference type="InterPro" id="IPR012675">
    <property type="entry name" value="Beta-grasp_dom_sf"/>
</dbReference>
<dbReference type="SUPFAM" id="SSF54292">
    <property type="entry name" value="2Fe-2S ferredoxin-like"/>
    <property type="match status" value="1"/>
</dbReference>
<evidence type="ECO:0000259" key="5">
    <source>
        <dbReference type="PROSITE" id="PS51384"/>
    </source>
</evidence>
<keyword evidence="7" id="KW-1185">Reference proteome</keyword>
<keyword evidence="3" id="KW-0411">Iron-sulfur</keyword>
<feature type="domain" description="FAD-binding FR-type" evidence="5">
    <location>
        <begin position="103"/>
        <end position="203"/>
    </location>
</feature>
<dbReference type="Pfam" id="PF00970">
    <property type="entry name" value="FAD_binding_6"/>
    <property type="match status" value="1"/>
</dbReference>
<dbReference type="PROSITE" id="PS51384">
    <property type="entry name" value="FAD_FR"/>
    <property type="match status" value="1"/>
</dbReference>
<dbReference type="PROSITE" id="PS00197">
    <property type="entry name" value="2FE2S_FER_1"/>
    <property type="match status" value="1"/>
</dbReference>
<dbReference type="CDD" id="cd06209">
    <property type="entry name" value="BenDO_FAD_NAD"/>
    <property type="match status" value="1"/>
</dbReference>
<dbReference type="Gene3D" id="2.40.30.10">
    <property type="entry name" value="Translation factors"/>
    <property type="match status" value="1"/>
</dbReference>
<dbReference type="CDD" id="cd00207">
    <property type="entry name" value="fer2"/>
    <property type="match status" value="1"/>
</dbReference>
<comment type="cofactor">
    <cofactor evidence="1">
        <name>FAD</name>
        <dbReference type="ChEBI" id="CHEBI:57692"/>
    </cofactor>
</comment>
<dbReference type="PANTHER" id="PTHR47354:SF5">
    <property type="entry name" value="PROTEIN RFBI"/>
    <property type="match status" value="1"/>
</dbReference>
<keyword evidence="2" id="KW-0001">2Fe-2S</keyword>
<dbReference type="InterPro" id="IPR050415">
    <property type="entry name" value="MRET"/>
</dbReference>
<dbReference type="PRINTS" id="PR00410">
    <property type="entry name" value="PHEHYDRXLASE"/>
</dbReference>
<keyword evidence="2" id="KW-0408">Iron</keyword>
<organism evidence="6 7">
    <name type="scientific">Arthrobacter mangrovi</name>
    <dbReference type="NCBI Taxonomy" id="2966350"/>
    <lineage>
        <taxon>Bacteria</taxon>
        <taxon>Bacillati</taxon>
        <taxon>Actinomycetota</taxon>
        <taxon>Actinomycetes</taxon>
        <taxon>Micrococcales</taxon>
        <taxon>Micrococcaceae</taxon>
        <taxon>Arthrobacter</taxon>
    </lineage>
</organism>
<feature type="domain" description="2Fe-2S ferredoxin-type" evidence="4">
    <location>
        <begin position="3"/>
        <end position="96"/>
    </location>
</feature>